<evidence type="ECO:0000256" key="2">
    <source>
        <dbReference type="ARBA" id="ARBA00022448"/>
    </source>
</evidence>
<comment type="subcellular location">
    <subcellularLocation>
        <location evidence="1">Membrane</location>
        <topology evidence="1">Multi-pass membrane protein</topology>
    </subcellularLocation>
</comment>
<dbReference type="InterPro" id="IPR001958">
    <property type="entry name" value="Tet-R_TetA/multi-R_MdtG-like"/>
</dbReference>
<feature type="transmembrane region" description="Helical" evidence="6">
    <location>
        <begin position="285"/>
        <end position="303"/>
    </location>
</feature>
<dbReference type="HOGENOM" id="CLU_001265_10_11_6"/>
<evidence type="ECO:0000256" key="6">
    <source>
        <dbReference type="SAM" id="Phobius"/>
    </source>
</evidence>
<feature type="transmembrane region" description="Helical" evidence="6">
    <location>
        <begin position="47"/>
        <end position="65"/>
    </location>
</feature>
<dbReference type="Gene3D" id="1.20.1250.20">
    <property type="entry name" value="MFS general substrate transporter like domains"/>
    <property type="match status" value="1"/>
</dbReference>
<evidence type="ECO:0000313" key="9">
    <source>
        <dbReference type="Proteomes" id="UP000004699"/>
    </source>
</evidence>
<protein>
    <submittedName>
        <fullName evidence="8">Major facilitator superfamily protein</fullName>
    </submittedName>
</protein>
<feature type="transmembrane region" description="Helical" evidence="6">
    <location>
        <begin position="101"/>
        <end position="123"/>
    </location>
</feature>
<feature type="transmembrane region" description="Helical" evidence="6">
    <location>
        <begin position="77"/>
        <end position="95"/>
    </location>
</feature>
<feature type="transmembrane region" description="Helical" evidence="6">
    <location>
        <begin position="12"/>
        <end position="35"/>
    </location>
</feature>
<dbReference type="InterPro" id="IPR011701">
    <property type="entry name" value="MFS"/>
</dbReference>
<keyword evidence="3 6" id="KW-0812">Transmembrane</keyword>
<sequence length="420" mass="43867">MKTGGGESSLALWLVFVVVVIDLIGFGIIIPILPFLAPKLGGNAVDIAAIIVVFSLCGALVTPLWGRLSDRIGRKPVLMICLTGGALAYAMLGFADELWMVYLARAFAGVCSGNLPVATALMADLSPPHRRARAMGLIGTAFGLGLILGPVVGGVLAGEQGDFRVPCLFAGFSSLLAVILGSFLIPREPRNDSGKRDGEDTPAIKVLSSVQLLARDRSQLLVAQYILHTAAVTGALYLYPLWSAAMLDWGPREVGVFYGVVGIAMVLVQGVLIGPLTTRFGVLPVLKVGMVVFAGSVLAAVFADEEWLIVTAGFLAFSGSTVCVPILNTVTSLLVSTEERGQMMGITASGAAVGRVLGPLVTGFVLSVGGFPVGWLAVLVPILLILYWAVTDAKRFARFGMRDSEPVQKPSPGSADGSGD</sequence>
<keyword evidence="5 6" id="KW-0472">Membrane</keyword>
<proteinExistence type="predicted"/>
<dbReference type="InterPro" id="IPR036259">
    <property type="entry name" value="MFS_trans_sf"/>
</dbReference>
<gene>
    <name evidence="8" type="ORF">NOR51B_46</name>
</gene>
<evidence type="ECO:0000259" key="7">
    <source>
        <dbReference type="PROSITE" id="PS50850"/>
    </source>
</evidence>
<dbReference type="PANTHER" id="PTHR23504">
    <property type="entry name" value="MAJOR FACILITATOR SUPERFAMILY DOMAIN-CONTAINING PROTEIN 10"/>
    <property type="match status" value="1"/>
</dbReference>
<dbReference type="PANTHER" id="PTHR23504:SF15">
    <property type="entry name" value="MAJOR FACILITATOR SUPERFAMILY (MFS) PROFILE DOMAIN-CONTAINING PROTEIN"/>
    <property type="match status" value="1"/>
</dbReference>
<keyword evidence="9" id="KW-1185">Reference proteome</keyword>
<evidence type="ECO:0000256" key="3">
    <source>
        <dbReference type="ARBA" id="ARBA00022692"/>
    </source>
</evidence>
<feature type="transmembrane region" description="Helical" evidence="6">
    <location>
        <begin position="372"/>
        <end position="390"/>
    </location>
</feature>
<dbReference type="GO" id="GO:0022857">
    <property type="term" value="F:transmembrane transporter activity"/>
    <property type="evidence" value="ECO:0007669"/>
    <property type="project" value="InterPro"/>
</dbReference>
<dbReference type="Proteomes" id="UP000004699">
    <property type="component" value="Unassembled WGS sequence"/>
</dbReference>
<keyword evidence="2" id="KW-0813">Transport</keyword>
<feature type="transmembrane region" description="Helical" evidence="6">
    <location>
        <begin position="163"/>
        <end position="185"/>
    </location>
</feature>
<dbReference type="AlphaFoldDB" id="B8KTP0"/>
<feature type="transmembrane region" description="Helical" evidence="6">
    <location>
        <begin position="346"/>
        <end position="366"/>
    </location>
</feature>
<feature type="transmembrane region" description="Helical" evidence="6">
    <location>
        <begin position="135"/>
        <end position="157"/>
    </location>
</feature>
<feature type="domain" description="Major facilitator superfamily (MFS) profile" evidence="7">
    <location>
        <begin position="11"/>
        <end position="395"/>
    </location>
</feature>
<feature type="transmembrane region" description="Helical" evidence="6">
    <location>
        <begin position="220"/>
        <end position="242"/>
    </location>
</feature>
<organism evidence="8 9">
    <name type="scientific">Luminiphilus syltensis NOR5-1B</name>
    <dbReference type="NCBI Taxonomy" id="565045"/>
    <lineage>
        <taxon>Bacteria</taxon>
        <taxon>Pseudomonadati</taxon>
        <taxon>Pseudomonadota</taxon>
        <taxon>Gammaproteobacteria</taxon>
        <taxon>Cellvibrionales</taxon>
        <taxon>Halieaceae</taxon>
        <taxon>Luminiphilus</taxon>
    </lineage>
</organism>
<accession>B8KTP0</accession>
<dbReference type="PRINTS" id="PR01035">
    <property type="entry name" value="TCRTETA"/>
</dbReference>
<dbReference type="SUPFAM" id="SSF103473">
    <property type="entry name" value="MFS general substrate transporter"/>
    <property type="match status" value="1"/>
</dbReference>
<dbReference type="GO" id="GO:0016020">
    <property type="term" value="C:membrane"/>
    <property type="evidence" value="ECO:0007669"/>
    <property type="project" value="UniProtKB-SubCell"/>
</dbReference>
<dbReference type="InterPro" id="IPR020846">
    <property type="entry name" value="MFS_dom"/>
</dbReference>
<dbReference type="STRING" id="565045.NOR51B_46"/>
<dbReference type="Pfam" id="PF07690">
    <property type="entry name" value="MFS_1"/>
    <property type="match status" value="1"/>
</dbReference>
<evidence type="ECO:0000313" key="8">
    <source>
        <dbReference type="EMBL" id="EED34109.1"/>
    </source>
</evidence>
<dbReference type="PROSITE" id="PS50850">
    <property type="entry name" value="MFS"/>
    <property type="match status" value="1"/>
</dbReference>
<feature type="transmembrane region" description="Helical" evidence="6">
    <location>
        <begin position="309"/>
        <end position="334"/>
    </location>
</feature>
<feature type="transmembrane region" description="Helical" evidence="6">
    <location>
        <begin position="254"/>
        <end position="273"/>
    </location>
</feature>
<evidence type="ECO:0000256" key="5">
    <source>
        <dbReference type="ARBA" id="ARBA00023136"/>
    </source>
</evidence>
<reference evidence="9" key="1">
    <citation type="journal article" date="2013" name="BMC Microbiol.">
        <title>Taxonomy and evolution of bacteriochlorophyll a-containing members of the OM60/NOR5 clade of marine gammaproteobacteria: description of Luminiphilus syltensis gen. nov., sp. nov., reclassification of Haliea rubra as Pseudohaliea rubra gen. nov., comb. nov., and emendation of Chromatocurvus halotolerans.</title>
        <authorList>
            <person name="Spring S."/>
            <person name="Riedel T."/>
            <person name="Sproer C."/>
            <person name="Yan S."/>
            <person name="Harder J."/>
            <person name="Fuchs B.M."/>
        </authorList>
    </citation>
    <scope>NUCLEOTIDE SEQUENCE [LARGE SCALE GENOMIC DNA]</scope>
    <source>
        <strain evidence="9">NOR51-B</strain>
    </source>
</reference>
<name>B8KTP0_9GAMM</name>
<evidence type="ECO:0000256" key="4">
    <source>
        <dbReference type="ARBA" id="ARBA00022989"/>
    </source>
</evidence>
<dbReference type="CDD" id="cd17330">
    <property type="entry name" value="MFS_SLC46_TetA_like"/>
    <property type="match status" value="1"/>
</dbReference>
<dbReference type="EMBL" id="DS999411">
    <property type="protein sequence ID" value="EED34109.1"/>
    <property type="molecule type" value="Genomic_DNA"/>
</dbReference>
<dbReference type="RefSeq" id="WP_009018857.1">
    <property type="nucleotide sequence ID" value="NZ_DS999411.1"/>
</dbReference>
<dbReference type="eggNOG" id="COG2814">
    <property type="taxonomic scope" value="Bacteria"/>
</dbReference>
<evidence type="ECO:0000256" key="1">
    <source>
        <dbReference type="ARBA" id="ARBA00004141"/>
    </source>
</evidence>
<keyword evidence="4 6" id="KW-1133">Transmembrane helix</keyword>